<evidence type="ECO:0000313" key="17">
    <source>
        <dbReference type="Proteomes" id="UP001177140"/>
    </source>
</evidence>
<keyword evidence="11 14" id="KW-1133">Transmembrane helix</keyword>
<keyword evidence="8 13" id="KW-0863">Zinc-finger</keyword>
<evidence type="ECO:0000256" key="5">
    <source>
        <dbReference type="ARBA" id="ARBA00022679"/>
    </source>
</evidence>
<gene>
    <name evidence="16" type="ORF">MKW94_014780</name>
</gene>
<evidence type="ECO:0000256" key="13">
    <source>
        <dbReference type="PROSITE-ProRule" id="PRU00175"/>
    </source>
</evidence>
<comment type="caution">
    <text evidence="16">The sequence shown here is derived from an EMBL/GenBank/DDBJ whole genome shotgun (WGS) entry which is preliminary data.</text>
</comment>
<evidence type="ECO:0000256" key="12">
    <source>
        <dbReference type="ARBA" id="ARBA00023136"/>
    </source>
</evidence>
<keyword evidence="17" id="KW-1185">Reference proteome</keyword>
<evidence type="ECO:0000256" key="4">
    <source>
        <dbReference type="ARBA" id="ARBA00012483"/>
    </source>
</evidence>
<comment type="subcellular location">
    <subcellularLocation>
        <location evidence="2">Membrane</location>
        <topology evidence="2">Single-pass membrane protein</topology>
    </subcellularLocation>
</comment>
<evidence type="ECO:0000256" key="3">
    <source>
        <dbReference type="ARBA" id="ARBA00004906"/>
    </source>
</evidence>
<dbReference type="SMART" id="SM00184">
    <property type="entry name" value="RING"/>
    <property type="match status" value="1"/>
</dbReference>
<dbReference type="PROSITE" id="PS50089">
    <property type="entry name" value="ZF_RING_2"/>
    <property type="match status" value="1"/>
</dbReference>
<dbReference type="GO" id="GO:0016020">
    <property type="term" value="C:membrane"/>
    <property type="evidence" value="ECO:0007669"/>
    <property type="project" value="UniProtKB-SubCell"/>
</dbReference>
<dbReference type="GO" id="GO:0016567">
    <property type="term" value="P:protein ubiquitination"/>
    <property type="evidence" value="ECO:0007669"/>
    <property type="project" value="InterPro"/>
</dbReference>
<keyword evidence="7" id="KW-0479">Metal-binding</keyword>
<dbReference type="AlphaFoldDB" id="A0AA42AYP3"/>
<sequence length="181" mass="19794">MNYKRDDNEVQFKIINAILLTAMILLFVVSILVLLIYLYVKCVVRRQARAQHIQLGDAMGNPYSDNPIPPKLGLEPSTIASLPIYVHKQTDDNSSCIECAVCLVNLDEEEEEIARILPNCSHIFHAKCIDVWLISHSTCPICRTEADPGTITNSGVSQTTGVDVTAGQPSGSSNLAVVIIS</sequence>
<keyword evidence="10" id="KW-0862">Zinc</keyword>
<accession>A0AA42AYP3</accession>
<keyword evidence="12 14" id="KW-0472">Membrane</keyword>
<reference evidence="16" key="1">
    <citation type="submission" date="2022-03" db="EMBL/GenBank/DDBJ databases">
        <title>A functionally conserved STORR gene fusion in Papaver species that diverged 16.8 million years ago.</title>
        <authorList>
            <person name="Catania T."/>
        </authorList>
    </citation>
    <scope>NUCLEOTIDE SEQUENCE</scope>
    <source>
        <strain evidence="16">S-191538</strain>
    </source>
</reference>
<keyword evidence="9" id="KW-0833">Ubl conjugation pathway</keyword>
<proteinExistence type="predicted"/>
<dbReference type="InterPro" id="IPR044600">
    <property type="entry name" value="ATL1/ATL16-like"/>
</dbReference>
<feature type="transmembrane region" description="Helical" evidence="14">
    <location>
        <begin position="14"/>
        <end position="40"/>
    </location>
</feature>
<dbReference type="Pfam" id="PF13639">
    <property type="entry name" value="zf-RING_2"/>
    <property type="match status" value="1"/>
</dbReference>
<dbReference type="GO" id="GO:0008270">
    <property type="term" value="F:zinc ion binding"/>
    <property type="evidence" value="ECO:0007669"/>
    <property type="project" value="UniProtKB-KW"/>
</dbReference>
<evidence type="ECO:0000256" key="1">
    <source>
        <dbReference type="ARBA" id="ARBA00000900"/>
    </source>
</evidence>
<evidence type="ECO:0000313" key="16">
    <source>
        <dbReference type="EMBL" id="MCL7043996.1"/>
    </source>
</evidence>
<evidence type="ECO:0000256" key="9">
    <source>
        <dbReference type="ARBA" id="ARBA00022786"/>
    </source>
</evidence>
<evidence type="ECO:0000256" key="8">
    <source>
        <dbReference type="ARBA" id="ARBA00022771"/>
    </source>
</evidence>
<dbReference type="GO" id="GO:0061630">
    <property type="term" value="F:ubiquitin protein ligase activity"/>
    <property type="evidence" value="ECO:0007669"/>
    <property type="project" value="UniProtKB-EC"/>
</dbReference>
<dbReference type="EC" id="2.3.2.27" evidence="4"/>
<comment type="pathway">
    <text evidence="3">Protein modification; protein ubiquitination.</text>
</comment>
<evidence type="ECO:0000256" key="6">
    <source>
        <dbReference type="ARBA" id="ARBA00022692"/>
    </source>
</evidence>
<dbReference type="CDD" id="cd16461">
    <property type="entry name" value="RING-H2_EL5-like"/>
    <property type="match status" value="1"/>
</dbReference>
<dbReference type="Proteomes" id="UP001177140">
    <property type="component" value="Unassembled WGS sequence"/>
</dbReference>
<evidence type="ECO:0000256" key="2">
    <source>
        <dbReference type="ARBA" id="ARBA00004167"/>
    </source>
</evidence>
<comment type="catalytic activity">
    <reaction evidence="1">
        <text>S-ubiquitinyl-[E2 ubiquitin-conjugating enzyme]-L-cysteine + [acceptor protein]-L-lysine = [E2 ubiquitin-conjugating enzyme]-L-cysteine + N(6)-ubiquitinyl-[acceptor protein]-L-lysine.</text>
        <dbReference type="EC" id="2.3.2.27"/>
    </reaction>
</comment>
<dbReference type="PANTHER" id="PTHR46913:SF1">
    <property type="entry name" value="RING-H2 FINGER PROTEIN ATL16"/>
    <property type="match status" value="1"/>
</dbReference>
<keyword evidence="6 14" id="KW-0812">Transmembrane</keyword>
<feature type="domain" description="RING-type" evidence="15">
    <location>
        <begin position="99"/>
        <end position="143"/>
    </location>
</feature>
<evidence type="ECO:0000256" key="7">
    <source>
        <dbReference type="ARBA" id="ARBA00022723"/>
    </source>
</evidence>
<evidence type="ECO:0000256" key="11">
    <source>
        <dbReference type="ARBA" id="ARBA00022989"/>
    </source>
</evidence>
<evidence type="ECO:0000259" key="15">
    <source>
        <dbReference type="PROSITE" id="PS50089"/>
    </source>
</evidence>
<evidence type="ECO:0000256" key="10">
    <source>
        <dbReference type="ARBA" id="ARBA00022833"/>
    </source>
</evidence>
<protein>
    <recommendedName>
        <fullName evidence="4">RING-type E3 ubiquitin transferase</fullName>
        <ecNumber evidence="4">2.3.2.27</ecNumber>
    </recommendedName>
</protein>
<name>A0AA42AYP3_PAPNU</name>
<organism evidence="16 17">
    <name type="scientific">Papaver nudicaule</name>
    <name type="common">Iceland poppy</name>
    <dbReference type="NCBI Taxonomy" id="74823"/>
    <lineage>
        <taxon>Eukaryota</taxon>
        <taxon>Viridiplantae</taxon>
        <taxon>Streptophyta</taxon>
        <taxon>Embryophyta</taxon>
        <taxon>Tracheophyta</taxon>
        <taxon>Spermatophyta</taxon>
        <taxon>Magnoliopsida</taxon>
        <taxon>Ranunculales</taxon>
        <taxon>Papaveraceae</taxon>
        <taxon>Papaveroideae</taxon>
        <taxon>Papaver</taxon>
    </lineage>
</organism>
<dbReference type="EMBL" id="JAJJMA010252836">
    <property type="protein sequence ID" value="MCL7043996.1"/>
    <property type="molecule type" value="Genomic_DNA"/>
</dbReference>
<dbReference type="SUPFAM" id="SSF57850">
    <property type="entry name" value="RING/U-box"/>
    <property type="match status" value="1"/>
</dbReference>
<keyword evidence="5" id="KW-0808">Transferase</keyword>
<dbReference type="InterPro" id="IPR013083">
    <property type="entry name" value="Znf_RING/FYVE/PHD"/>
</dbReference>
<evidence type="ECO:0000256" key="14">
    <source>
        <dbReference type="SAM" id="Phobius"/>
    </source>
</evidence>
<dbReference type="PANTHER" id="PTHR46913">
    <property type="entry name" value="RING-H2 FINGER PROTEIN ATL16"/>
    <property type="match status" value="1"/>
</dbReference>
<dbReference type="Gene3D" id="3.30.40.10">
    <property type="entry name" value="Zinc/RING finger domain, C3HC4 (zinc finger)"/>
    <property type="match status" value="1"/>
</dbReference>
<dbReference type="InterPro" id="IPR001841">
    <property type="entry name" value="Znf_RING"/>
</dbReference>